<dbReference type="Pfam" id="PF13692">
    <property type="entry name" value="Glyco_trans_1_4"/>
    <property type="match status" value="1"/>
</dbReference>
<dbReference type="PANTHER" id="PTHR45947">
    <property type="entry name" value="SULFOQUINOVOSYL TRANSFERASE SQD2"/>
    <property type="match status" value="1"/>
</dbReference>
<evidence type="ECO:0000259" key="1">
    <source>
        <dbReference type="Pfam" id="PF13439"/>
    </source>
</evidence>
<dbReference type="CDD" id="cd03801">
    <property type="entry name" value="GT4_PimA-like"/>
    <property type="match status" value="1"/>
</dbReference>
<dbReference type="EMBL" id="DTKJ01000055">
    <property type="protein sequence ID" value="HGZ12044.1"/>
    <property type="molecule type" value="Genomic_DNA"/>
</dbReference>
<dbReference type="InterPro" id="IPR050194">
    <property type="entry name" value="Glycosyltransferase_grp1"/>
</dbReference>
<feature type="domain" description="Glycosyltransferase subfamily 4-like N-terminal" evidence="1">
    <location>
        <begin position="15"/>
        <end position="186"/>
    </location>
</feature>
<dbReference type="Pfam" id="PF13439">
    <property type="entry name" value="Glyco_transf_4"/>
    <property type="match status" value="1"/>
</dbReference>
<organism evidence="2">
    <name type="scientific">Desulfobacca acetoxidans</name>
    <dbReference type="NCBI Taxonomy" id="60893"/>
    <lineage>
        <taxon>Bacteria</taxon>
        <taxon>Pseudomonadati</taxon>
        <taxon>Thermodesulfobacteriota</taxon>
        <taxon>Desulfobaccia</taxon>
        <taxon>Desulfobaccales</taxon>
        <taxon>Desulfobaccaceae</taxon>
        <taxon>Desulfobacca</taxon>
    </lineage>
</organism>
<protein>
    <submittedName>
        <fullName evidence="2">Glycosyltransferase family 1 protein</fullName>
    </submittedName>
</protein>
<reference evidence="2" key="1">
    <citation type="journal article" date="2020" name="mSystems">
        <title>Genome- and Community-Level Interaction Insights into Carbon Utilization and Element Cycling Functions of Hydrothermarchaeota in Hydrothermal Sediment.</title>
        <authorList>
            <person name="Zhou Z."/>
            <person name="Liu Y."/>
            <person name="Xu W."/>
            <person name="Pan J."/>
            <person name="Luo Z.H."/>
            <person name="Li M."/>
        </authorList>
    </citation>
    <scope>NUCLEOTIDE SEQUENCE [LARGE SCALE GENOMIC DNA]</scope>
    <source>
        <strain evidence="2">SpSt-853</strain>
    </source>
</reference>
<dbReference type="Gene3D" id="3.40.50.2000">
    <property type="entry name" value="Glycogen Phosphorylase B"/>
    <property type="match status" value="2"/>
</dbReference>
<dbReference type="InterPro" id="IPR028098">
    <property type="entry name" value="Glyco_trans_4-like_N"/>
</dbReference>
<comment type="caution">
    <text evidence="2">The sequence shown here is derived from an EMBL/GenBank/DDBJ whole genome shotgun (WGS) entry which is preliminary data.</text>
</comment>
<dbReference type="PANTHER" id="PTHR45947:SF3">
    <property type="entry name" value="SULFOQUINOVOSYL TRANSFERASE SQD2"/>
    <property type="match status" value="1"/>
</dbReference>
<keyword evidence="2" id="KW-0808">Transferase</keyword>
<sequence>MNFLLTNYEYPPVGGGGGTAAAHLARELVHLGHKAVVLTAAWGPYRGLRTESGVLVYRLPAGRKRPDRSNLLEMVRFLLAGAMSLRSLLREQDIQAHLAFFSFPGGPLGLWGWYLEKVPYVVSLRGGDVPGTEPQLAFLHQVLRPLRHRIFALSRAVVANSFGLKEMSEAVDPFPVKVIPNGVDCDFFCPAKGNKDSRGVARLLFVGRFQPQKNLFFLLQQVSCLRSLSPRPFELHLVGDGPQGEALRREAARLGLGDVVKWHGWLTDKREMRRLYQSAHVLLNPSLYEGLPNVVLEAMACGLPVVASKVVGNTELVAHQKTGFLFSLQQPEEFREFLKTLLENPGLAEFMGKMGRERVCQLFSWKKAAMEYSRLFD</sequence>
<proteinExistence type="predicted"/>
<name>A0A7C5ETQ8_9BACT</name>
<dbReference type="GO" id="GO:0016757">
    <property type="term" value="F:glycosyltransferase activity"/>
    <property type="evidence" value="ECO:0007669"/>
    <property type="project" value="TreeGrafter"/>
</dbReference>
<dbReference type="SUPFAM" id="SSF53756">
    <property type="entry name" value="UDP-Glycosyltransferase/glycogen phosphorylase"/>
    <property type="match status" value="1"/>
</dbReference>
<evidence type="ECO:0000313" key="2">
    <source>
        <dbReference type="EMBL" id="HGZ12044.1"/>
    </source>
</evidence>
<gene>
    <name evidence="2" type="ORF">ENW48_07485</name>
</gene>
<accession>A0A7C5ETQ8</accession>
<dbReference type="AlphaFoldDB" id="A0A7C5ETQ8"/>